<evidence type="ECO:0000313" key="2">
    <source>
        <dbReference type="Proteomes" id="UP000244905"/>
    </source>
</evidence>
<evidence type="ECO:0000313" key="1">
    <source>
        <dbReference type="EMBL" id="PWB01712.1"/>
    </source>
</evidence>
<comment type="caution">
    <text evidence="1">The sequence shown here is derived from an EMBL/GenBank/DDBJ whole genome shotgun (WGS) entry which is preliminary data.</text>
</comment>
<organism evidence="1 2">
    <name type="scientific">Duncaniella muris</name>
    <dbReference type="NCBI Taxonomy" id="2094150"/>
    <lineage>
        <taxon>Bacteria</taxon>
        <taxon>Pseudomonadati</taxon>
        <taxon>Bacteroidota</taxon>
        <taxon>Bacteroidia</taxon>
        <taxon>Bacteroidales</taxon>
        <taxon>Muribaculaceae</taxon>
        <taxon>Duncaniella</taxon>
    </lineage>
</organism>
<sequence>MMTKKVAKKKVILTLCKVFPVTHQRAKQPTGFEEKLNCGEKIHTIRGNNKGVWDSRYADIASGGKYLSIREWEGRPYNSQQREIARRDQIGMQKITMTYGSDDAIPQAWVDGREVPVEALAKNDGLSVEDFVNWFFGSVHEGNVFEGVVIHFTNFRY</sequence>
<protein>
    <submittedName>
        <fullName evidence="1">Uncharacterized protein</fullName>
    </submittedName>
</protein>
<dbReference type="EMBL" id="PUEC01000019">
    <property type="protein sequence ID" value="PWB01712.1"/>
    <property type="molecule type" value="Genomic_DNA"/>
</dbReference>
<keyword evidence="2" id="KW-1185">Reference proteome</keyword>
<name>A0A2V1IJ30_9BACT</name>
<proteinExistence type="predicted"/>
<gene>
    <name evidence="1" type="ORF">C5O23_08970</name>
</gene>
<accession>A0A2V1IJ30</accession>
<reference evidence="2" key="1">
    <citation type="submission" date="2018-02" db="EMBL/GenBank/DDBJ databases">
        <authorList>
            <person name="Clavel T."/>
            <person name="Strowig T."/>
        </authorList>
    </citation>
    <scope>NUCLEOTIDE SEQUENCE [LARGE SCALE GENOMIC DNA]</scope>
    <source>
        <strain evidence="2">DSM 103720</strain>
    </source>
</reference>
<dbReference type="Proteomes" id="UP000244905">
    <property type="component" value="Unassembled WGS sequence"/>
</dbReference>
<dbReference type="AlphaFoldDB" id="A0A2V1IJ30"/>